<dbReference type="PANTHER" id="PTHR23407">
    <property type="entry name" value="ATPASE INHIBITOR/5-FORMYLTETRAHYDROFOLATE CYCLO-LIGASE"/>
    <property type="match status" value="1"/>
</dbReference>
<dbReference type="PATRIC" id="fig|742737.3.peg.2249"/>
<dbReference type="Gene3D" id="3.40.50.10420">
    <property type="entry name" value="NagB/RpiA/CoA transferase-like"/>
    <property type="match status" value="1"/>
</dbReference>
<dbReference type="GO" id="GO:0030272">
    <property type="term" value="F:5-formyltetrahydrofolate cyclo-ligase activity"/>
    <property type="evidence" value="ECO:0007669"/>
    <property type="project" value="UniProtKB-EC"/>
</dbReference>
<comment type="cofactor">
    <cofactor evidence="5">
        <name>Mg(2+)</name>
        <dbReference type="ChEBI" id="CHEBI:18420"/>
    </cofactor>
</comment>
<dbReference type="InterPro" id="IPR002698">
    <property type="entry name" value="FTHF_cligase"/>
</dbReference>
<evidence type="ECO:0000256" key="5">
    <source>
        <dbReference type="RuleBase" id="RU361279"/>
    </source>
</evidence>
<dbReference type="InterPro" id="IPR037171">
    <property type="entry name" value="NagB/RpiA_transferase-like"/>
</dbReference>
<evidence type="ECO:0000256" key="1">
    <source>
        <dbReference type="ARBA" id="ARBA00010638"/>
    </source>
</evidence>
<dbReference type="NCBIfam" id="TIGR02727">
    <property type="entry name" value="MTHFS_bact"/>
    <property type="match status" value="1"/>
</dbReference>
<organism evidence="6 7">
    <name type="scientific">Hungatella hathewayi WAL-18680</name>
    <dbReference type="NCBI Taxonomy" id="742737"/>
    <lineage>
        <taxon>Bacteria</taxon>
        <taxon>Bacillati</taxon>
        <taxon>Bacillota</taxon>
        <taxon>Clostridia</taxon>
        <taxon>Lachnospirales</taxon>
        <taxon>Lachnospiraceae</taxon>
        <taxon>Hungatella</taxon>
    </lineage>
</organism>
<name>G5IFE5_9FIRM</name>
<dbReference type="Proteomes" id="UP000005384">
    <property type="component" value="Unassembled WGS sequence"/>
</dbReference>
<reference evidence="6 7" key="1">
    <citation type="submission" date="2011-08" db="EMBL/GenBank/DDBJ databases">
        <title>The Genome Sequence of Clostridium hathewayi WAL-18680.</title>
        <authorList>
            <consortium name="The Broad Institute Genome Sequencing Platform"/>
            <person name="Earl A."/>
            <person name="Ward D."/>
            <person name="Feldgarden M."/>
            <person name="Gevers D."/>
            <person name="Finegold S.M."/>
            <person name="Summanen P.H."/>
            <person name="Molitoris D.R."/>
            <person name="Song M."/>
            <person name="Daigneault M."/>
            <person name="Allen-Vercoe E."/>
            <person name="Young S.K."/>
            <person name="Zeng Q."/>
            <person name="Gargeya S."/>
            <person name="Fitzgerald M."/>
            <person name="Haas B."/>
            <person name="Abouelleil A."/>
            <person name="Alvarado L."/>
            <person name="Arachchi H.M."/>
            <person name="Berlin A."/>
            <person name="Brown A."/>
            <person name="Chapman S.B."/>
            <person name="Chen Z."/>
            <person name="Dunbar C."/>
            <person name="Freedman E."/>
            <person name="Gearin G."/>
            <person name="Gellesch M."/>
            <person name="Goldberg J."/>
            <person name="Griggs A."/>
            <person name="Gujja S."/>
            <person name="Heiman D."/>
            <person name="Howarth C."/>
            <person name="Larson L."/>
            <person name="Lui A."/>
            <person name="MacDonald P.J.P."/>
            <person name="Montmayeur A."/>
            <person name="Murphy C."/>
            <person name="Neiman D."/>
            <person name="Pearson M."/>
            <person name="Priest M."/>
            <person name="Roberts A."/>
            <person name="Saif S."/>
            <person name="Shea T."/>
            <person name="Shenoy N."/>
            <person name="Sisk P."/>
            <person name="Stolte C."/>
            <person name="Sykes S."/>
            <person name="Wortman J."/>
            <person name="Nusbaum C."/>
            <person name="Birren B."/>
        </authorList>
    </citation>
    <scope>NUCLEOTIDE SEQUENCE [LARGE SCALE GENOMIC DNA]</scope>
    <source>
        <strain evidence="6 7">WAL-18680</strain>
    </source>
</reference>
<dbReference type="HOGENOM" id="CLU_066245_2_2_9"/>
<proteinExistence type="inferred from homology"/>
<feature type="binding site" evidence="4">
    <location>
        <begin position="21"/>
        <end position="25"/>
    </location>
    <ligand>
        <name>ATP</name>
        <dbReference type="ChEBI" id="CHEBI:30616"/>
    </ligand>
</feature>
<dbReference type="GO" id="GO:0046872">
    <property type="term" value="F:metal ion binding"/>
    <property type="evidence" value="ECO:0007669"/>
    <property type="project" value="UniProtKB-KW"/>
</dbReference>
<dbReference type="EC" id="6.3.3.2" evidence="5"/>
<dbReference type="GO" id="GO:0035999">
    <property type="term" value="P:tetrahydrofolate interconversion"/>
    <property type="evidence" value="ECO:0007669"/>
    <property type="project" value="TreeGrafter"/>
</dbReference>
<sequence>MNMEDNQQENRSDGLDIIAAKRCLRQEIKERLKTLTEEECQKADREIGERLFGLEAWREADVVFCYVSTGREVDTSTIIARALEEGKRVGVPLCTAPGVMEVRQIEGAESLIPGLYGIPEPKRDCPLIDPEEIHLAVVPGLSFTADGFRLGYGGGYYDRYLPRVSGLKLALCREKCLSSQLPTEPHDMPMDGVLTEHSTWISFHSVKV</sequence>
<dbReference type="InterPro" id="IPR024185">
    <property type="entry name" value="FTHF_cligase-like_sf"/>
</dbReference>
<keyword evidence="6" id="KW-0436">Ligase</keyword>
<keyword evidence="2 4" id="KW-0547">Nucleotide-binding</keyword>
<comment type="catalytic activity">
    <reaction evidence="5">
        <text>(6S)-5-formyl-5,6,7,8-tetrahydrofolate + ATP = (6R)-5,10-methenyltetrahydrofolate + ADP + phosphate</text>
        <dbReference type="Rhea" id="RHEA:10488"/>
        <dbReference type="ChEBI" id="CHEBI:30616"/>
        <dbReference type="ChEBI" id="CHEBI:43474"/>
        <dbReference type="ChEBI" id="CHEBI:57455"/>
        <dbReference type="ChEBI" id="CHEBI:57457"/>
        <dbReference type="ChEBI" id="CHEBI:456216"/>
        <dbReference type="EC" id="6.3.3.2"/>
    </reaction>
</comment>
<evidence type="ECO:0000256" key="4">
    <source>
        <dbReference type="PIRSR" id="PIRSR006806-1"/>
    </source>
</evidence>
<evidence type="ECO:0000313" key="7">
    <source>
        <dbReference type="Proteomes" id="UP000005384"/>
    </source>
</evidence>
<dbReference type="GO" id="GO:0005524">
    <property type="term" value="F:ATP binding"/>
    <property type="evidence" value="ECO:0007669"/>
    <property type="project" value="UniProtKB-KW"/>
</dbReference>
<protein>
    <recommendedName>
        <fullName evidence="5">5-formyltetrahydrofolate cyclo-ligase</fullName>
        <ecNumber evidence="5">6.3.3.2</ecNumber>
    </recommendedName>
</protein>
<dbReference type="SUPFAM" id="SSF100950">
    <property type="entry name" value="NagB/RpiA/CoA transferase-like"/>
    <property type="match status" value="1"/>
</dbReference>
<evidence type="ECO:0000256" key="3">
    <source>
        <dbReference type="ARBA" id="ARBA00022840"/>
    </source>
</evidence>
<dbReference type="EMBL" id="ADLN01000046">
    <property type="protein sequence ID" value="EHI59728.1"/>
    <property type="molecule type" value="Genomic_DNA"/>
</dbReference>
<dbReference type="PIRSF" id="PIRSF006806">
    <property type="entry name" value="FTHF_cligase"/>
    <property type="match status" value="1"/>
</dbReference>
<feature type="binding site" evidence="4">
    <location>
        <position position="67"/>
    </location>
    <ligand>
        <name>substrate</name>
    </ligand>
</feature>
<comment type="caution">
    <text evidence="6">The sequence shown here is derived from an EMBL/GenBank/DDBJ whole genome shotgun (WGS) entry which is preliminary data.</text>
</comment>
<evidence type="ECO:0000313" key="6">
    <source>
        <dbReference type="EMBL" id="EHI59728.1"/>
    </source>
</evidence>
<keyword evidence="3 4" id="KW-0067">ATP-binding</keyword>
<keyword evidence="5" id="KW-0460">Magnesium</keyword>
<accession>G5IFE5</accession>
<keyword evidence="5" id="KW-0479">Metal-binding</keyword>
<gene>
    <name evidence="6" type="ORF">HMPREF9473_02223</name>
</gene>
<feature type="binding site" evidence="4">
    <location>
        <begin position="149"/>
        <end position="157"/>
    </location>
    <ligand>
        <name>ATP</name>
        <dbReference type="ChEBI" id="CHEBI:30616"/>
    </ligand>
</feature>
<comment type="similarity">
    <text evidence="1 5">Belongs to the 5-formyltetrahydrofolate cyclo-ligase family.</text>
</comment>
<keyword evidence="7" id="KW-1185">Reference proteome</keyword>
<feature type="binding site" evidence="4">
    <location>
        <position position="72"/>
    </location>
    <ligand>
        <name>substrate</name>
    </ligand>
</feature>
<dbReference type="Pfam" id="PF01812">
    <property type="entry name" value="5-FTHF_cyc-lig"/>
    <property type="match status" value="1"/>
</dbReference>
<evidence type="ECO:0000256" key="2">
    <source>
        <dbReference type="ARBA" id="ARBA00022741"/>
    </source>
</evidence>
<dbReference type="PANTHER" id="PTHR23407:SF1">
    <property type="entry name" value="5-FORMYLTETRAHYDROFOLATE CYCLO-LIGASE"/>
    <property type="match status" value="1"/>
</dbReference>
<dbReference type="GO" id="GO:0009396">
    <property type="term" value="P:folic acid-containing compound biosynthetic process"/>
    <property type="evidence" value="ECO:0007669"/>
    <property type="project" value="TreeGrafter"/>
</dbReference>
<dbReference type="AlphaFoldDB" id="G5IFE5"/>